<evidence type="ECO:0000256" key="1">
    <source>
        <dbReference type="SAM" id="Phobius"/>
    </source>
</evidence>
<feature type="transmembrane region" description="Helical" evidence="1">
    <location>
        <begin position="100"/>
        <end position="119"/>
    </location>
</feature>
<comment type="caution">
    <text evidence="2">The sequence shown here is derived from an EMBL/GenBank/DDBJ whole genome shotgun (WGS) entry which is preliminary data.</text>
</comment>
<accession>A0A0H2MJA2</accession>
<gene>
    <name evidence="2" type="ORF">WH96_02895</name>
</gene>
<dbReference type="EMBL" id="LAQL01000002">
    <property type="protein sequence ID" value="KLN62463.1"/>
    <property type="molecule type" value="Genomic_DNA"/>
</dbReference>
<reference evidence="2 3" key="1">
    <citation type="submission" date="2015-03" db="EMBL/GenBank/DDBJ databases">
        <title>Genome Sequence of Kiloniella spongiae MEBiC09566, isolated from a marine sponge.</title>
        <authorList>
            <person name="Shao Z."/>
            <person name="Wang L."/>
            <person name="Li X."/>
        </authorList>
    </citation>
    <scope>NUCLEOTIDE SEQUENCE [LARGE SCALE GENOMIC DNA]</scope>
    <source>
        <strain evidence="2 3">MEBiC09566</strain>
    </source>
</reference>
<sequence length="132" mass="15157">MGAFSSFHFLIILVVFIVIFGVPITAILRENSDKIIKRRDFLYWAVGYLSVPFFISYIGEFLNIGDITDAVSLLFILVGSYPFYQRIVRRARDVGMSKRIAFVSMIPIVFFVCIAILVIKPSKEVLYEEVFD</sequence>
<feature type="transmembrane region" description="Helical" evidence="1">
    <location>
        <begin position="6"/>
        <end position="29"/>
    </location>
</feature>
<feature type="transmembrane region" description="Helical" evidence="1">
    <location>
        <begin position="41"/>
        <end position="58"/>
    </location>
</feature>
<dbReference type="Proteomes" id="UP000035444">
    <property type="component" value="Unassembled WGS sequence"/>
</dbReference>
<name>A0A0H2MJA2_9PROT</name>
<dbReference type="OrthoDB" id="9895634at2"/>
<keyword evidence="3" id="KW-1185">Reference proteome</keyword>
<evidence type="ECO:0000313" key="3">
    <source>
        <dbReference type="Proteomes" id="UP000035444"/>
    </source>
</evidence>
<organism evidence="2 3">
    <name type="scientific">Kiloniella spongiae</name>
    <dbReference type="NCBI Taxonomy" id="1489064"/>
    <lineage>
        <taxon>Bacteria</taxon>
        <taxon>Pseudomonadati</taxon>
        <taxon>Pseudomonadota</taxon>
        <taxon>Alphaproteobacteria</taxon>
        <taxon>Rhodospirillales</taxon>
        <taxon>Kiloniellaceae</taxon>
        <taxon>Kiloniella</taxon>
    </lineage>
</organism>
<dbReference type="AlphaFoldDB" id="A0A0H2MJA2"/>
<keyword evidence="1" id="KW-0472">Membrane</keyword>
<proteinExistence type="predicted"/>
<evidence type="ECO:0000313" key="2">
    <source>
        <dbReference type="EMBL" id="KLN62463.1"/>
    </source>
</evidence>
<protein>
    <submittedName>
        <fullName evidence="2">Uncharacterized protein</fullName>
    </submittedName>
</protein>
<keyword evidence="1" id="KW-0812">Transmembrane</keyword>
<feature type="transmembrane region" description="Helical" evidence="1">
    <location>
        <begin position="70"/>
        <end position="88"/>
    </location>
</feature>
<dbReference type="RefSeq" id="WP_047762585.1">
    <property type="nucleotide sequence ID" value="NZ_LAQL01000002.1"/>
</dbReference>
<keyword evidence="1" id="KW-1133">Transmembrane helix</keyword>